<dbReference type="InterPro" id="IPR000182">
    <property type="entry name" value="GNAT_dom"/>
</dbReference>
<dbReference type="CDD" id="cd04301">
    <property type="entry name" value="NAT_SF"/>
    <property type="match status" value="1"/>
</dbReference>
<evidence type="ECO:0000259" key="3">
    <source>
        <dbReference type="PROSITE" id="PS51186"/>
    </source>
</evidence>
<dbReference type="InterPro" id="IPR050832">
    <property type="entry name" value="Bact_Acetyltransf"/>
</dbReference>
<dbReference type="RefSeq" id="WP_345327041.1">
    <property type="nucleotide sequence ID" value="NZ_BAABGA010000082.1"/>
</dbReference>
<protein>
    <recommendedName>
        <fullName evidence="3">N-acetyltransferase domain-containing protein</fullName>
    </recommendedName>
</protein>
<evidence type="ECO:0000256" key="1">
    <source>
        <dbReference type="ARBA" id="ARBA00022679"/>
    </source>
</evidence>
<dbReference type="PROSITE" id="PS51186">
    <property type="entry name" value="GNAT"/>
    <property type="match status" value="1"/>
</dbReference>
<dbReference type="PANTHER" id="PTHR43877">
    <property type="entry name" value="AMINOALKYLPHOSPHONATE N-ACETYLTRANSFERASE-RELATED-RELATED"/>
    <property type="match status" value="1"/>
</dbReference>
<keyword evidence="2" id="KW-0012">Acyltransferase</keyword>
<evidence type="ECO:0000313" key="4">
    <source>
        <dbReference type="EMBL" id="GAA4466899.1"/>
    </source>
</evidence>
<keyword evidence="1" id="KW-0808">Transferase</keyword>
<comment type="caution">
    <text evidence="4">The sequence shown here is derived from an EMBL/GenBank/DDBJ whole genome shotgun (WGS) entry which is preliminary data.</text>
</comment>
<gene>
    <name evidence="4" type="ORF">GCM10023156_56290</name>
</gene>
<reference evidence="5" key="1">
    <citation type="journal article" date="2019" name="Int. J. Syst. Evol. Microbiol.">
        <title>The Global Catalogue of Microorganisms (GCM) 10K type strain sequencing project: providing services to taxonomists for standard genome sequencing and annotation.</title>
        <authorList>
            <consortium name="The Broad Institute Genomics Platform"/>
            <consortium name="The Broad Institute Genome Sequencing Center for Infectious Disease"/>
            <person name="Wu L."/>
            <person name="Ma J."/>
        </authorList>
    </citation>
    <scope>NUCLEOTIDE SEQUENCE [LARGE SCALE GENOMIC DNA]</scope>
    <source>
        <strain evidence="5">JCM 17759</strain>
    </source>
</reference>
<organism evidence="4 5">
    <name type="scientific">Novipirellula rosea</name>
    <dbReference type="NCBI Taxonomy" id="1031540"/>
    <lineage>
        <taxon>Bacteria</taxon>
        <taxon>Pseudomonadati</taxon>
        <taxon>Planctomycetota</taxon>
        <taxon>Planctomycetia</taxon>
        <taxon>Pirellulales</taxon>
        <taxon>Pirellulaceae</taxon>
        <taxon>Novipirellula</taxon>
    </lineage>
</organism>
<evidence type="ECO:0000256" key="2">
    <source>
        <dbReference type="ARBA" id="ARBA00023315"/>
    </source>
</evidence>
<dbReference type="Pfam" id="PF00583">
    <property type="entry name" value="Acetyltransf_1"/>
    <property type="match status" value="1"/>
</dbReference>
<keyword evidence="5" id="KW-1185">Reference proteome</keyword>
<dbReference type="SUPFAM" id="SSF55729">
    <property type="entry name" value="Acyl-CoA N-acyltransferases (Nat)"/>
    <property type="match status" value="1"/>
</dbReference>
<proteinExistence type="predicted"/>
<accession>A0ABP8NH35</accession>
<dbReference type="Gene3D" id="3.40.630.30">
    <property type="match status" value="1"/>
</dbReference>
<feature type="domain" description="N-acetyltransferase" evidence="3">
    <location>
        <begin position="5"/>
        <end position="158"/>
    </location>
</feature>
<name>A0ABP8NH35_9BACT</name>
<evidence type="ECO:0000313" key="5">
    <source>
        <dbReference type="Proteomes" id="UP001500840"/>
    </source>
</evidence>
<dbReference type="Proteomes" id="UP001500840">
    <property type="component" value="Unassembled WGS sequence"/>
</dbReference>
<dbReference type="EMBL" id="BAABGA010000082">
    <property type="protein sequence ID" value="GAA4466899.1"/>
    <property type="molecule type" value="Genomic_DNA"/>
</dbReference>
<sequence>MQPSITIRKATAEDAEAVATVFHAAFAPLRAIYRPNSQTVASQSLHPKDGTRLVAELDQQVVATVQFDSHEGYLHVIGLAVHPHFQQKGIARRLLNWIASHARSTARTAIVLETIKETGNVPVFAKLGFLITRERVTNRFESDIYPELHEVKMKRTTS</sequence>
<dbReference type="InterPro" id="IPR016181">
    <property type="entry name" value="Acyl_CoA_acyltransferase"/>
</dbReference>